<name>A0A833H3V6_9LEPT</name>
<evidence type="ECO:0000259" key="2">
    <source>
        <dbReference type="Pfam" id="PF13937"/>
    </source>
</evidence>
<keyword evidence="1" id="KW-1133">Transmembrane helix</keyword>
<evidence type="ECO:0000313" key="3">
    <source>
        <dbReference type="EMBL" id="KAB2934613.1"/>
    </source>
</evidence>
<dbReference type="Pfam" id="PF13937">
    <property type="entry name" value="DUF4212"/>
    <property type="match status" value="1"/>
</dbReference>
<keyword evidence="1" id="KW-0812">Transmembrane</keyword>
<sequence>MSENNPQRGKGEFADLSHGDVSQEALQSYWKRNTRFVIMLLAIWALVSYGAALIAPLLNKVVILGFPLAYYMGAQGSLAVFVLLIVWYARGMNEMDHEYGVKED</sequence>
<dbReference type="AlphaFoldDB" id="A0A833H3V6"/>
<proteinExistence type="predicted"/>
<evidence type="ECO:0000313" key="4">
    <source>
        <dbReference type="Proteomes" id="UP000460298"/>
    </source>
</evidence>
<feature type="transmembrane region" description="Helical" evidence="1">
    <location>
        <begin position="70"/>
        <end position="89"/>
    </location>
</feature>
<dbReference type="InterPro" id="IPR019886">
    <property type="entry name" value="Na_symporter_ssu"/>
</dbReference>
<evidence type="ECO:0000256" key="1">
    <source>
        <dbReference type="SAM" id="Phobius"/>
    </source>
</evidence>
<organism evidence="3 4">
    <name type="scientific">Leptonema illini</name>
    <dbReference type="NCBI Taxonomy" id="183"/>
    <lineage>
        <taxon>Bacteria</taxon>
        <taxon>Pseudomonadati</taxon>
        <taxon>Spirochaetota</taxon>
        <taxon>Spirochaetia</taxon>
        <taxon>Leptospirales</taxon>
        <taxon>Leptospiraceae</taxon>
        <taxon>Leptonema</taxon>
    </lineage>
</organism>
<feature type="domain" description="Sodium symporter small subunit" evidence="2">
    <location>
        <begin position="27"/>
        <end position="101"/>
    </location>
</feature>
<reference evidence="3 4" key="1">
    <citation type="submission" date="2019-10" db="EMBL/GenBank/DDBJ databases">
        <title>Extracellular Electron Transfer in a Candidatus Methanoperedens spp. Enrichment Culture.</title>
        <authorList>
            <person name="Berger S."/>
            <person name="Rangel Shaw D."/>
            <person name="Berben T."/>
            <person name="In 'T Zandt M."/>
            <person name="Frank J."/>
            <person name="Reimann J."/>
            <person name="Jetten M.S.M."/>
            <person name="Welte C.U."/>
        </authorList>
    </citation>
    <scope>NUCLEOTIDE SEQUENCE [LARGE SCALE GENOMIC DNA]</scope>
    <source>
        <strain evidence="3">SB12</strain>
    </source>
</reference>
<feature type="transmembrane region" description="Helical" evidence="1">
    <location>
        <begin position="36"/>
        <end position="58"/>
    </location>
</feature>
<accession>A0A833H3V6</accession>
<keyword evidence="1" id="KW-0472">Membrane</keyword>
<gene>
    <name evidence="3" type="ORF">F9K24_02220</name>
</gene>
<dbReference type="Proteomes" id="UP000460298">
    <property type="component" value="Unassembled WGS sequence"/>
</dbReference>
<protein>
    <submittedName>
        <fullName evidence="3">DUF4212 domain-containing protein</fullName>
    </submittedName>
</protein>
<dbReference type="NCBIfam" id="TIGR03647">
    <property type="entry name" value="Na_symport_sm"/>
    <property type="match status" value="1"/>
</dbReference>
<dbReference type="EMBL" id="WBUI01000002">
    <property type="protein sequence ID" value="KAB2934613.1"/>
    <property type="molecule type" value="Genomic_DNA"/>
</dbReference>
<comment type="caution">
    <text evidence="3">The sequence shown here is derived from an EMBL/GenBank/DDBJ whole genome shotgun (WGS) entry which is preliminary data.</text>
</comment>